<evidence type="ECO:0000256" key="5">
    <source>
        <dbReference type="ARBA" id="ARBA00023014"/>
    </source>
</evidence>
<sequence length="179" mass="20292">MSFIDADKRKFFNEVKEKSRQPIELCYQCQKCASGCIATGFADYYPNEIIRLVQLGQKERVLNSSSIWICSSCETCGARCPNGINTAEVMDALKEMAIAAGMVKEKNINLFHNTFLNSVRSHGRVHETSMMVIYKIKSGDLFSDMDVGLEMFRKGKLPLFPHRIKARGKIKDIFNKTAH</sequence>
<keyword evidence="2" id="KW-0479">Metal-binding</keyword>
<dbReference type="PANTHER" id="PTHR43255:SF1">
    <property type="entry name" value="IRON-SULFUR-BINDING OXIDOREDUCTASE FADF-RELATED"/>
    <property type="match status" value="1"/>
</dbReference>
<dbReference type="InterPro" id="IPR051460">
    <property type="entry name" value="HdrC_iron-sulfur_subunit"/>
</dbReference>
<dbReference type="Pfam" id="PF13534">
    <property type="entry name" value="Fer4_17"/>
    <property type="match status" value="1"/>
</dbReference>
<evidence type="ECO:0000313" key="7">
    <source>
        <dbReference type="Proteomes" id="UP000323166"/>
    </source>
</evidence>
<keyword evidence="4" id="KW-0408">Iron</keyword>
<dbReference type="GO" id="GO:0051539">
    <property type="term" value="F:4 iron, 4 sulfur cluster binding"/>
    <property type="evidence" value="ECO:0007669"/>
    <property type="project" value="UniProtKB-KW"/>
</dbReference>
<keyword evidence="3" id="KW-0560">Oxidoreductase</keyword>
<name>A0A5S4ZS23_9FIRM</name>
<dbReference type="InterPro" id="IPR017900">
    <property type="entry name" value="4Fe4S_Fe_S_CS"/>
</dbReference>
<dbReference type="AlphaFoldDB" id="A0A5S4ZS23"/>
<keyword evidence="1" id="KW-0004">4Fe-4S</keyword>
<dbReference type="PROSITE" id="PS00198">
    <property type="entry name" value="4FE4S_FER_1"/>
    <property type="match status" value="1"/>
</dbReference>
<evidence type="ECO:0000256" key="2">
    <source>
        <dbReference type="ARBA" id="ARBA00022723"/>
    </source>
</evidence>
<protein>
    <submittedName>
        <fullName evidence="6">Heterodisulfide reductase subunit C</fullName>
    </submittedName>
</protein>
<accession>A0A5S4ZS23</accession>
<evidence type="ECO:0000256" key="3">
    <source>
        <dbReference type="ARBA" id="ARBA00023002"/>
    </source>
</evidence>
<proteinExistence type="predicted"/>
<keyword evidence="5" id="KW-0411">Iron-sulfur</keyword>
<dbReference type="GO" id="GO:0046872">
    <property type="term" value="F:metal ion binding"/>
    <property type="evidence" value="ECO:0007669"/>
    <property type="project" value="UniProtKB-KW"/>
</dbReference>
<dbReference type="Proteomes" id="UP000323166">
    <property type="component" value="Unassembled WGS sequence"/>
</dbReference>
<dbReference type="GO" id="GO:0005886">
    <property type="term" value="C:plasma membrane"/>
    <property type="evidence" value="ECO:0007669"/>
    <property type="project" value="TreeGrafter"/>
</dbReference>
<organism evidence="6 7">
    <name type="scientific">Desulfallas thermosapovorans DSM 6562</name>
    <dbReference type="NCBI Taxonomy" id="1121431"/>
    <lineage>
        <taxon>Bacteria</taxon>
        <taxon>Bacillati</taxon>
        <taxon>Bacillota</taxon>
        <taxon>Clostridia</taxon>
        <taxon>Eubacteriales</taxon>
        <taxon>Desulfallaceae</taxon>
        <taxon>Desulfallas</taxon>
    </lineage>
</organism>
<dbReference type="RefSeq" id="WP_166511937.1">
    <property type="nucleotide sequence ID" value="NZ_VNHM01000010.1"/>
</dbReference>
<dbReference type="InterPro" id="IPR009051">
    <property type="entry name" value="Helical_ferredxn"/>
</dbReference>
<evidence type="ECO:0000313" key="6">
    <source>
        <dbReference type="EMBL" id="TYO94911.1"/>
    </source>
</evidence>
<evidence type="ECO:0000256" key="1">
    <source>
        <dbReference type="ARBA" id="ARBA00022485"/>
    </source>
</evidence>
<comment type="caution">
    <text evidence="6">The sequence shown here is derived from an EMBL/GenBank/DDBJ whole genome shotgun (WGS) entry which is preliminary data.</text>
</comment>
<dbReference type="SUPFAM" id="SSF46548">
    <property type="entry name" value="alpha-helical ferredoxin"/>
    <property type="match status" value="1"/>
</dbReference>
<dbReference type="Gene3D" id="1.10.1060.10">
    <property type="entry name" value="Alpha-helical ferredoxin"/>
    <property type="match status" value="1"/>
</dbReference>
<keyword evidence="7" id="KW-1185">Reference proteome</keyword>
<dbReference type="GO" id="GO:0016491">
    <property type="term" value="F:oxidoreductase activity"/>
    <property type="evidence" value="ECO:0007669"/>
    <property type="project" value="UniProtKB-KW"/>
</dbReference>
<reference evidence="6 7" key="1">
    <citation type="submission" date="2019-07" db="EMBL/GenBank/DDBJ databases">
        <title>Genomic Encyclopedia of Type Strains, Phase I: the one thousand microbial genomes (KMG-I) project.</title>
        <authorList>
            <person name="Kyrpides N."/>
        </authorList>
    </citation>
    <scope>NUCLEOTIDE SEQUENCE [LARGE SCALE GENOMIC DNA]</scope>
    <source>
        <strain evidence="6 7">DSM 6562</strain>
    </source>
</reference>
<dbReference type="EMBL" id="VNHM01000010">
    <property type="protein sequence ID" value="TYO94911.1"/>
    <property type="molecule type" value="Genomic_DNA"/>
</dbReference>
<dbReference type="PANTHER" id="PTHR43255">
    <property type="entry name" value="IRON-SULFUR-BINDING OXIDOREDUCTASE FADF-RELATED-RELATED"/>
    <property type="match status" value="1"/>
</dbReference>
<evidence type="ECO:0000256" key="4">
    <source>
        <dbReference type="ARBA" id="ARBA00023004"/>
    </source>
</evidence>
<gene>
    <name evidence="6" type="ORF">LX24_01926</name>
</gene>